<dbReference type="EMBL" id="JAHRIN010076429">
    <property type="protein sequence ID" value="MEQ2218067.1"/>
    <property type="molecule type" value="Genomic_DNA"/>
</dbReference>
<feature type="domain" description="C2H2-type" evidence="7">
    <location>
        <begin position="405"/>
        <end position="434"/>
    </location>
</feature>
<feature type="compositionally biased region" description="Polar residues" evidence="6">
    <location>
        <begin position="161"/>
        <end position="171"/>
    </location>
</feature>
<dbReference type="InterPro" id="IPR013087">
    <property type="entry name" value="Znf_C2H2_type"/>
</dbReference>
<reference evidence="8 9" key="1">
    <citation type="submission" date="2021-06" db="EMBL/GenBank/DDBJ databases">
        <authorList>
            <person name="Palmer J.M."/>
        </authorList>
    </citation>
    <scope>NUCLEOTIDE SEQUENCE [LARGE SCALE GENOMIC DNA]</scope>
    <source>
        <strain evidence="8 9">XC_2019</strain>
        <tissue evidence="8">Muscle</tissue>
    </source>
</reference>
<dbReference type="PROSITE" id="PS00028">
    <property type="entry name" value="ZINC_FINGER_C2H2_1"/>
    <property type="match status" value="3"/>
</dbReference>
<name>A0ABV0SDR7_9TELE</name>
<keyword evidence="1" id="KW-0479">Metal-binding</keyword>
<dbReference type="Pfam" id="PF00096">
    <property type="entry name" value="zf-C2H2"/>
    <property type="match status" value="1"/>
</dbReference>
<dbReference type="CDD" id="cd21572">
    <property type="entry name" value="KLF10_N"/>
    <property type="match status" value="1"/>
</dbReference>
<feature type="domain" description="C2H2-type" evidence="7">
    <location>
        <begin position="324"/>
        <end position="353"/>
    </location>
</feature>
<gene>
    <name evidence="8" type="ORF">XENOCAPTIV_028901</name>
</gene>
<dbReference type="SUPFAM" id="SSF57667">
    <property type="entry name" value="beta-beta-alpha zinc fingers"/>
    <property type="match status" value="3"/>
</dbReference>
<evidence type="ECO:0000256" key="4">
    <source>
        <dbReference type="ARBA" id="ARBA00022833"/>
    </source>
</evidence>
<feature type="region of interest" description="Disordered" evidence="6">
    <location>
        <begin position="48"/>
        <end position="67"/>
    </location>
</feature>
<feature type="compositionally biased region" description="Polar residues" evidence="6">
    <location>
        <begin position="140"/>
        <end position="152"/>
    </location>
</feature>
<accession>A0ABV0SDR7</accession>
<evidence type="ECO:0000313" key="9">
    <source>
        <dbReference type="Proteomes" id="UP001434883"/>
    </source>
</evidence>
<evidence type="ECO:0000256" key="6">
    <source>
        <dbReference type="SAM" id="MobiDB-lite"/>
    </source>
</evidence>
<evidence type="ECO:0000256" key="1">
    <source>
        <dbReference type="ARBA" id="ARBA00022723"/>
    </source>
</evidence>
<keyword evidence="3 5" id="KW-0863">Zinc-finger</keyword>
<keyword evidence="9" id="KW-1185">Reference proteome</keyword>
<feature type="compositionally biased region" description="Polar residues" evidence="6">
    <location>
        <begin position="48"/>
        <end position="60"/>
    </location>
</feature>
<organism evidence="8 9">
    <name type="scientific">Xenoophorus captivus</name>
    <dbReference type="NCBI Taxonomy" id="1517983"/>
    <lineage>
        <taxon>Eukaryota</taxon>
        <taxon>Metazoa</taxon>
        <taxon>Chordata</taxon>
        <taxon>Craniata</taxon>
        <taxon>Vertebrata</taxon>
        <taxon>Euteleostomi</taxon>
        <taxon>Actinopterygii</taxon>
        <taxon>Neopterygii</taxon>
        <taxon>Teleostei</taxon>
        <taxon>Neoteleostei</taxon>
        <taxon>Acanthomorphata</taxon>
        <taxon>Ovalentaria</taxon>
        <taxon>Atherinomorphae</taxon>
        <taxon>Cyprinodontiformes</taxon>
        <taxon>Goodeidae</taxon>
        <taxon>Xenoophorus</taxon>
    </lineage>
</organism>
<feature type="region of interest" description="Disordered" evidence="6">
    <location>
        <begin position="138"/>
        <end position="171"/>
    </location>
</feature>
<sequence length="490" mass="54001">MDPTEMSDIRPEFQYALKVAGDLEVLISMTEHWKTKNFGPKCPRPLTPSSECSDNDSVPSGPSELHESTFCMTPPYSPTHCEAAPSGSVLKLQSAEDTAVSQKYQCTSVIRHTADIKHCFCNTHQLLQEDRVSGVLAGDSKTNSNTSNGCTSRDSDEILSEQKTSQDASHFEASQIQMSQLKLDDRSNAAPSIPAGITLVSHVPVFSQIVPASSTSTAGLQNHFTTSLPVSLAIRATHSSQRQKQQPPLLTGSPPQVLFVEGQVVKGPVVLLVPQPSVPAVYVQQAQTTPGGTRFAPIAPAPGLTASEQRRSPLQTEVSRVRSHVCPHEDCGKTYFKSSHLKAHMRTHTGKRERISALEKAFTPRCLTDNFLGQTSSYIRSVILLNIQTKICIITVFLPTGEKPFKCKWECCERRFARSDELSRHRRTHTGEKRFTCPVCLSRFMRSDHLAKHARRHFVARKKPFWASGITPSAYLTASATNSPVRHSNC</sequence>
<evidence type="ECO:0000256" key="2">
    <source>
        <dbReference type="ARBA" id="ARBA00022737"/>
    </source>
</evidence>
<dbReference type="SMART" id="SM00355">
    <property type="entry name" value="ZnF_C2H2"/>
    <property type="match status" value="3"/>
</dbReference>
<dbReference type="PANTHER" id="PTHR23235:SF64">
    <property type="entry name" value="KRUEPPEL-LIKE FACTOR 10"/>
    <property type="match status" value="1"/>
</dbReference>
<proteinExistence type="predicted"/>
<dbReference type="Proteomes" id="UP001434883">
    <property type="component" value="Unassembled WGS sequence"/>
</dbReference>
<dbReference type="PANTHER" id="PTHR23235">
    <property type="entry name" value="KRUEPPEL-LIKE TRANSCRIPTION FACTOR"/>
    <property type="match status" value="1"/>
</dbReference>
<dbReference type="InterPro" id="IPR036236">
    <property type="entry name" value="Znf_C2H2_sf"/>
</dbReference>
<dbReference type="PROSITE" id="PS50157">
    <property type="entry name" value="ZINC_FINGER_C2H2_2"/>
    <property type="match status" value="3"/>
</dbReference>
<keyword evidence="2" id="KW-0677">Repeat</keyword>
<protein>
    <recommendedName>
        <fullName evidence="7">C2H2-type domain-containing protein</fullName>
    </recommendedName>
</protein>
<evidence type="ECO:0000259" key="7">
    <source>
        <dbReference type="PROSITE" id="PS50157"/>
    </source>
</evidence>
<evidence type="ECO:0000313" key="8">
    <source>
        <dbReference type="EMBL" id="MEQ2218067.1"/>
    </source>
</evidence>
<evidence type="ECO:0000256" key="3">
    <source>
        <dbReference type="ARBA" id="ARBA00022771"/>
    </source>
</evidence>
<keyword evidence="4" id="KW-0862">Zinc</keyword>
<dbReference type="Gene3D" id="3.30.160.60">
    <property type="entry name" value="Classic Zinc Finger"/>
    <property type="match status" value="3"/>
</dbReference>
<comment type="caution">
    <text evidence="8">The sequence shown here is derived from an EMBL/GenBank/DDBJ whole genome shotgun (WGS) entry which is preliminary data.</text>
</comment>
<feature type="domain" description="C2H2-type" evidence="7">
    <location>
        <begin position="435"/>
        <end position="462"/>
    </location>
</feature>
<evidence type="ECO:0000256" key="5">
    <source>
        <dbReference type="PROSITE-ProRule" id="PRU00042"/>
    </source>
</evidence>